<dbReference type="Gene3D" id="3.80.10.10">
    <property type="entry name" value="Ribonuclease Inhibitor"/>
    <property type="match status" value="4"/>
</dbReference>
<dbReference type="GO" id="GO:0030313">
    <property type="term" value="C:cell envelope"/>
    <property type="evidence" value="ECO:0007669"/>
    <property type="project" value="UniProtKB-SubCell"/>
</dbReference>
<proteinExistence type="predicted"/>
<dbReference type="InterPro" id="IPR026906">
    <property type="entry name" value="LRR_5"/>
</dbReference>
<evidence type="ECO:0000256" key="2">
    <source>
        <dbReference type="SAM" id="SignalP"/>
    </source>
</evidence>
<dbReference type="InterPro" id="IPR042229">
    <property type="entry name" value="Listeria/Bacterioides_rpt_sf"/>
</dbReference>
<evidence type="ECO:0000313" key="4">
    <source>
        <dbReference type="Proteomes" id="UP000199452"/>
    </source>
</evidence>
<feature type="signal peptide" evidence="2">
    <location>
        <begin position="1"/>
        <end position="19"/>
    </location>
</feature>
<protein>
    <submittedName>
        <fullName evidence="3">Listeria/Bacterioides repeat-containing protein</fullName>
    </submittedName>
</protein>
<dbReference type="Proteomes" id="UP000199452">
    <property type="component" value="Unassembled WGS sequence"/>
</dbReference>
<reference evidence="3 4" key="1">
    <citation type="submission" date="2016-09" db="EMBL/GenBank/DDBJ databases">
        <authorList>
            <person name="Capua I."/>
            <person name="De Benedictis P."/>
            <person name="Joannis T."/>
            <person name="Lombin L.H."/>
            <person name="Cattoli G."/>
        </authorList>
    </citation>
    <scope>NUCLEOTIDE SEQUENCE [LARGE SCALE GENOMIC DNA]</scope>
    <source>
        <strain evidence="3 4">A7P-90m</strain>
    </source>
</reference>
<evidence type="ECO:0000256" key="1">
    <source>
        <dbReference type="ARBA" id="ARBA00004196"/>
    </source>
</evidence>
<dbReference type="SUPFAM" id="SSF52058">
    <property type="entry name" value="L domain-like"/>
    <property type="match status" value="2"/>
</dbReference>
<gene>
    <name evidence="3" type="ORF">SAMN05216323_100777</name>
</gene>
<dbReference type="Pfam" id="PF09479">
    <property type="entry name" value="Flg_new"/>
    <property type="match status" value="2"/>
</dbReference>
<accession>A0A1G6H6E4</accession>
<feature type="non-terminal residue" evidence="3">
    <location>
        <position position="634"/>
    </location>
</feature>
<dbReference type="STRING" id="1640674.SAMN05216323_100777"/>
<keyword evidence="2" id="KW-0732">Signal</keyword>
<keyword evidence="4" id="KW-1185">Reference proteome</keyword>
<sequence>MKKFLLTLCIALLTIIASAQVSITVNVPTAGGFSAALTAAGGNANTVTDLTVTGLINSSDIFFMRDKMPVLAVLDMGSVQIVDGDLNPVGFPAKAFYLKSSLTKITFPSTLISIGEYAFFGCTNLSGALSIPNTVTSIGDNSFNGCSKLTGSLVIPSGVKTIADGAFSDCSGLTGTLTLPPSLTAIGNYTFDGCMFTGNLIIPNSLVSIGYRAFTGCSGFTGALTIPNSVTSIGAEAFVNCSGFNGALTLSNSLTTIEDRLFNGCSNLTGGLTIPNSVTKIGVGVFTSCSALNGNLILSSNVTSIGDNAFMYCRGLQGSLNIPNSVTSIGSYAFWNCLNLKGTFTLSSNIISIGEAAFVSSGIAGNLILPNSLTSIGISSFQSCSRLTGDLIIPNSIATIPTKAFAYCTNFKGTIAIPSSIASIQDFAFSNCQGITKIVVAINTPLPIGSSTFNQINKTTCQLIVPIGSTAAYKAATYWQDFLNIGESIFVAFNSQGGSAIADLTPSFNATIVAPANPTRTGYAFVAWYKEAACTTPWNFTSDLVTANTTLYAKWNINSYTVTFDSQLGSVVAPKTTNYNTAITAPANPTRTGYAFVAWYKEAACTNPWNFTSDKVTANTTLYAKWNINSYTVT</sequence>
<dbReference type="NCBIfam" id="TIGR02543">
    <property type="entry name" value="List_Bact_rpt"/>
    <property type="match status" value="2"/>
</dbReference>
<evidence type="ECO:0000313" key="3">
    <source>
        <dbReference type="EMBL" id="SDB89840.1"/>
    </source>
</evidence>
<dbReference type="InterPro" id="IPR013378">
    <property type="entry name" value="InlB-like_B-rpt"/>
</dbReference>
<dbReference type="Gene3D" id="2.60.40.4270">
    <property type="entry name" value="Listeria-Bacteroides repeat domain"/>
    <property type="match status" value="2"/>
</dbReference>
<dbReference type="InterPro" id="IPR053139">
    <property type="entry name" value="Surface_bspA-like"/>
</dbReference>
<name>A0A1G6H6E4_9BACT</name>
<organism evidence="3 4">
    <name type="scientific">Williamwhitmania taraxaci</name>
    <dbReference type="NCBI Taxonomy" id="1640674"/>
    <lineage>
        <taxon>Bacteria</taxon>
        <taxon>Pseudomonadati</taxon>
        <taxon>Bacteroidota</taxon>
        <taxon>Bacteroidia</taxon>
        <taxon>Bacteroidales</taxon>
        <taxon>Williamwhitmaniaceae</taxon>
        <taxon>Williamwhitmania</taxon>
    </lineage>
</organism>
<comment type="subcellular location">
    <subcellularLocation>
        <location evidence="1">Cell envelope</location>
    </subcellularLocation>
</comment>
<dbReference type="AlphaFoldDB" id="A0A1G6H6E4"/>
<dbReference type="Pfam" id="PF13306">
    <property type="entry name" value="LRR_5"/>
    <property type="match status" value="2"/>
</dbReference>
<dbReference type="EMBL" id="FMYP01000007">
    <property type="protein sequence ID" value="SDB89840.1"/>
    <property type="molecule type" value="Genomic_DNA"/>
</dbReference>
<dbReference type="RefSeq" id="WP_170829987.1">
    <property type="nucleotide sequence ID" value="NZ_FMYP01000007.1"/>
</dbReference>
<dbReference type="PANTHER" id="PTHR45661:SF3">
    <property type="entry name" value="IG-LIKE DOMAIN-CONTAINING PROTEIN"/>
    <property type="match status" value="1"/>
</dbReference>
<feature type="chain" id="PRO_5011695027" evidence="2">
    <location>
        <begin position="20"/>
        <end position="634"/>
    </location>
</feature>
<dbReference type="PANTHER" id="PTHR45661">
    <property type="entry name" value="SURFACE ANTIGEN"/>
    <property type="match status" value="1"/>
</dbReference>
<dbReference type="InterPro" id="IPR032675">
    <property type="entry name" value="LRR_dom_sf"/>
</dbReference>